<dbReference type="InterPro" id="IPR004090">
    <property type="entry name" value="Chemotax_Me-accpt_rcpt"/>
</dbReference>
<dbReference type="GO" id="GO:0007165">
    <property type="term" value="P:signal transduction"/>
    <property type="evidence" value="ECO:0007669"/>
    <property type="project" value="UniProtKB-KW"/>
</dbReference>
<keyword evidence="3" id="KW-0807">Transducer</keyword>
<keyword evidence="1" id="KW-0145">Chemotaxis</keyword>
<dbReference type="Pfam" id="PF12729">
    <property type="entry name" value="4HB_MCP_1"/>
    <property type="match status" value="1"/>
</dbReference>
<dbReference type="PANTHER" id="PTHR43531">
    <property type="entry name" value="PROTEIN ICFG"/>
    <property type="match status" value="1"/>
</dbReference>
<accession>A0A2U8DND2</accession>
<dbReference type="PANTHER" id="PTHR43531:SF11">
    <property type="entry name" value="METHYL-ACCEPTING CHEMOTAXIS PROTEIN 3"/>
    <property type="match status" value="1"/>
</dbReference>
<feature type="transmembrane region" description="Helical" evidence="4">
    <location>
        <begin position="13"/>
        <end position="35"/>
    </location>
</feature>
<keyword evidence="4" id="KW-1133">Transmembrane helix</keyword>
<dbReference type="PROSITE" id="PS50885">
    <property type="entry name" value="HAMP"/>
    <property type="match status" value="1"/>
</dbReference>
<feature type="domain" description="Methyl-accepting transducer" evidence="5">
    <location>
        <begin position="309"/>
        <end position="538"/>
    </location>
</feature>
<dbReference type="EMBL" id="CP020953">
    <property type="protein sequence ID" value="AWI04173.1"/>
    <property type="molecule type" value="Genomic_DNA"/>
</dbReference>
<dbReference type="Gene3D" id="6.10.340.10">
    <property type="match status" value="1"/>
</dbReference>
<sequence>MKWFYNLKVATKLLIGFILVAIIAGMVGVVGVVNIKKIQALDGDMYNRHTATMDDMAMILEYYQMERVNLRDVVLAKDNLQRQKFISKFSDIDRKMSDSLSILQAGIKDPKVLENFNNLKKALDDFKSYRDREITLVNANQVDQAIASLYTDGVSIANNLQTAGDNLLINKINLAKQSADTNKSTANLAAVMMIIIILVGVIIAIGLGIFISRIISKPVNMIAKAADKLAVGDVNVNIELDRKDELGSLAESFKRMIASIQGQALAVERIASGDLTVEVSVKSENDLLGRKLSEMVESNNGVLTNISNAAEQVASGSKQVSDSSIALSQGATEQASSVEELTASLEEISSQTKVNAENANQANELSEFAKANAVKGNAQMKEMLKAMEDINDASSNISKIIKVIDEIAFQTNILALNAAVEAARAGQQGKGFAVVAEEVRNLAARSANAARETTDMIEGSINKVEGGTKIARETADALNEIVNGVEKVANLVNNIAIASNEQAVGIGQVNQGIMQVSQVVQSNSATSEEVAAASEELSSQAVLLKEMVAKFNLKKNIKYYNDLEELNPEILKMIEKMAEKKNSRSLATNSSYEEASVTKSKIALSDNEFGKY</sequence>
<dbReference type="PROSITE" id="PS50111">
    <property type="entry name" value="CHEMOTAXIS_TRANSDUC_2"/>
    <property type="match status" value="1"/>
</dbReference>
<name>A0A2U8DND2_9CLOT</name>
<dbReference type="InterPro" id="IPR003660">
    <property type="entry name" value="HAMP_dom"/>
</dbReference>
<dbReference type="CDD" id="cd06225">
    <property type="entry name" value="HAMP"/>
    <property type="match status" value="1"/>
</dbReference>
<organism evidence="7 8">
    <name type="scientific">Clostridium drakei</name>
    <dbReference type="NCBI Taxonomy" id="332101"/>
    <lineage>
        <taxon>Bacteria</taxon>
        <taxon>Bacillati</taxon>
        <taxon>Bacillota</taxon>
        <taxon>Clostridia</taxon>
        <taxon>Eubacteriales</taxon>
        <taxon>Clostridiaceae</taxon>
        <taxon>Clostridium</taxon>
    </lineage>
</organism>
<dbReference type="KEGG" id="cdrk:B9W14_06565"/>
<dbReference type="CDD" id="cd11386">
    <property type="entry name" value="MCP_signal"/>
    <property type="match status" value="1"/>
</dbReference>
<evidence type="ECO:0000259" key="6">
    <source>
        <dbReference type="PROSITE" id="PS50885"/>
    </source>
</evidence>
<comment type="similarity">
    <text evidence="2">Belongs to the methyl-accepting chemotaxis (MCP) protein family.</text>
</comment>
<evidence type="ECO:0000313" key="7">
    <source>
        <dbReference type="EMBL" id="AWI04173.1"/>
    </source>
</evidence>
<gene>
    <name evidence="7" type="ORF">B9W14_06565</name>
</gene>
<dbReference type="SMART" id="SM00283">
    <property type="entry name" value="MA"/>
    <property type="match status" value="1"/>
</dbReference>
<evidence type="ECO:0000256" key="1">
    <source>
        <dbReference type="ARBA" id="ARBA00022500"/>
    </source>
</evidence>
<dbReference type="RefSeq" id="WP_032077491.1">
    <property type="nucleotide sequence ID" value="NZ_CP020953.1"/>
</dbReference>
<dbReference type="Gene3D" id="1.10.287.950">
    <property type="entry name" value="Methyl-accepting chemotaxis protein"/>
    <property type="match status" value="1"/>
</dbReference>
<evidence type="ECO:0000256" key="2">
    <source>
        <dbReference type="ARBA" id="ARBA00029447"/>
    </source>
</evidence>
<evidence type="ECO:0000313" key="8">
    <source>
        <dbReference type="Proteomes" id="UP000244910"/>
    </source>
</evidence>
<reference evidence="8" key="1">
    <citation type="submission" date="2017-04" db="EMBL/GenBank/DDBJ databases">
        <authorList>
            <person name="Song Y."/>
            <person name="Cho B.-K."/>
        </authorList>
    </citation>
    <scope>NUCLEOTIDE SEQUENCE [LARGE SCALE GENOMIC DNA]</scope>
    <source>
        <strain evidence="8">SL1</strain>
    </source>
</reference>
<dbReference type="AlphaFoldDB" id="A0A2U8DND2"/>
<dbReference type="InterPro" id="IPR051310">
    <property type="entry name" value="MCP_chemotaxis"/>
</dbReference>
<dbReference type="Proteomes" id="UP000244910">
    <property type="component" value="Chromosome"/>
</dbReference>
<dbReference type="PRINTS" id="PR00260">
    <property type="entry name" value="CHEMTRNSDUCR"/>
</dbReference>
<dbReference type="SMART" id="SM00304">
    <property type="entry name" value="HAMP"/>
    <property type="match status" value="1"/>
</dbReference>
<dbReference type="InterPro" id="IPR004089">
    <property type="entry name" value="MCPsignal_dom"/>
</dbReference>
<dbReference type="OrthoDB" id="9814363at2"/>
<dbReference type="GO" id="GO:0006935">
    <property type="term" value="P:chemotaxis"/>
    <property type="evidence" value="ECO:0007669"/>
    <property type="project" value="UniProtKB-KW"/>
</dbReference>
<keyword evidence="4" id="KW-0472">Membrane</keyword>
<dbReference type="Pfam" id="PF00015">
    <property type="entry name" value="MCPsignal"/>
    <property type="match status" value="1"/>
</dbReference>
<dbReference type="Pfam" id="PF00672">
    <property type="entry name" value="HAMP"/>
    <property type="match status" value="1"/>
</dbReference>
<dbReference type="GO" id="GO:0005886">
    <property type="term" value="C:plasma membrane"/>
    <property type="evidence" value="ECO:0007669"/>
    <property type="project" value="TreeGrafter"/>
</dbReference>
<proteinExistence type="inferred from homology"/>
<feature type="domain" description="HAMP" evidence="6">
    <location>
        <begin position="213"/>
        <end position="265"/>
    </location>
</feature>
<evidence type="ECO:0000259" key="5">
    <source>
        <dbReference type="PROSITE" id="PS50111"/>
    </source>
</evidence>
<dbReference type="GO" id="GO:0004888">
    <property type="term" value="F:transmembrane signaling receptor activity"/>
    <property type="evidence" value="ECO:0007669"/>
    <property type="project" value="InterPro"/>
</dbReference>
<feature type="transmembrane region" description="Helical" evidence="4">
    <location>
        <begin position="186"/>
        <end position="211"/>
    </location>
</feature>
<dbReference type="FunFam" id="1.10.287.950:FF:000001">
    <property type="entry name" value="Methyl-accepting chemotaxis sensory transducer"/>
    <property type="match status" value="1"/>
</dbReference>
<evidence type="ECO:0000256" key="3">
    <source>
        <dbReference type="PROSITE-ProRule" id="PRU00284"/>
    </source>
</evidence>
<dbReference type="SUPFAM" id="SSF58104">
    <property type="entry name" value="Methyl-accepting chemotaxis protein (MCP) signaling domain"/>
    <property type="match status" value="1"/>
</dbReference>
<keyword evidence="4" id="KW-0812">Transmembrane</keyword>
<evidence type="ECO:0000256" key="4">
    <source>
        <dbReference type="SAM" id="Phobius"/>
    </source>
</evidence>
<protein>
    <submittedName>
        <fullName evidence="7">Methyl-accepting chemotaxis protein</fullName>
    </submittedName>
</protein>
<dbReference type="InterPro" id="IPR024478">
    <property type="entry name" value="HlyB_4HB_MCP"/>
</dbReference>
<keyword evidence="8" id="KW-1185">Reference proteome</keyword>